<dbReference type="SUPFAM" id="SSF48498">
    <property type="entry name" value="Tetracyclin repressor-like, C-terminal domain"/>
    <property type="match status" value="1"/>
</dbReference>
<evidence type="ECO:0000256" key="4">
    <source>
        <dbReference type="PROSITE-ProRule" id="PRU00335"/>
    </source>
</evidence>
<keyword evidence="3" id="KW-0804">Transcription</keyword>
<dbReference type="RefSeq" id="WP_330432744.1">
    <property type="nucleotide sequence ID" value="NZ_JAZDUF010000003.1"/>
</dbReference>
<dbReference type="EMBL" id="JAZDUF010000003">
    <property type="protein sequence ID" value="MEE3851080.1"/>
    <property type="molecule type" value="Genomic_DNA"/>
</dbReference>
<dbReference type="InterPro" id="IPR050109">
    <property type="entry name" value="HTH-type_TetR-like_transc_reg"/>
</dbReference>
<dbReference type="InterPro" id="IPR009057">
    <property type="entry name" value="Homeodomain-like_sf"/>
</dbReference>
<evidence type="ECO:0000256" key="1">
    <source>
        <dbReference type="ARBA" id="ARBA00023015"/>
    </source>
</evidence>
<proteinExistence type="predicted"/>
<evidence type="ECO:0000256" key="2">
    <source>
        <dbReference type="ARBA" id="ARBA00023125"/>
    </source>
</evidence>
<dbReference type="InterPro" id="IPR001647">
    <property type="entry name" value="HTH_TetR"/>
</dbReference>
<evidence type="ECO:0000313" key="7">
    <source>
        <dbReference type="Proteomes" id="UP001347146"/>
    </source>
</evidence>
<keyword evidence="1" id="KW-0805">Transcription regulation</keyword>
<protein>
    <submittedName>
        <fullName evidence="6">TetR/AcrR family transcriptional regulator</fullName>
    </submittedName>
</protein>
<dbReference type="Proteomes" id="UP001347146">
    <property type="component" value="Unassembled WGS sequence"/>
</dbReference>
<dbReference type="Gene3D" id="1.10.357.10">
    <property type="entry name" value="Tetracycline Repressor, domain 2"/>
    <property type="match status" value="1"/>
</dbReference>
<reference evidence="6 7" key="1">
    <citation type="submission" date="2024-01" db="EMBL/GenBank/DDBJ databases">
        <title>Draft genome sequence of Gordonia sp. LSe1-13.</title>
        <authorList>
            <person name="Suphannarot A."/>
            <person name="Mingma R."/>
        </authorList>
    </citation>
    <scope>NUCLEOTIDE SEQUENCE [LARGE SCALE GENOMIC DNA]</scope>
    <source>
        <strain evidence="6 7">LSe1-13</strain>
    </source>
</reference>
<dbReference type="InterPro" id="IPR036271">
    <property type="entry name" value="Tet_transcr_reg_TetR-rel_C_sf"/>
</dbReference>
<feature type="DNA-binding region" description="H-T-H motif" evidence="4">
    <location>
        <begin position="42"/>
        <end position="61"/>
    </location>
</feature>
<gene>
    <name evidence="6" type="ORF">VZC37_12100</name>
</gene>
<dbReference type="PANTHER" id="PTHR30055">
    <property type="entry name" value="HTH-TYPE TRANSCRIPTIONAL REGULATOR RUTR"/>
    <property type="match status" value="1"/>
</dbReference>
<keyword evidence="7" id="KW-1185">Reference proteome</keyword>
<organism evidence="6 7">
    <name type="scientific">Gordonia sesuvii</name>
    <dbReference type="NCBI Taxonomy" id="3116777"/>
    <lineage>
        <taxon>Bacteria</taxon>
        <taxon>Bacillati</taxon>
        <taxon>Actinomycetota</taxon>
        <taxon>Actinomycetes</taxon>
        <taxon>Mycobacteriales</taxon>
        <taxon>Gordoniaceae</taxon>
        <taxon>Gordonia</taxon>
    </lineage>
</organism>
<dbReference type="Pfam" id="PF00440">
    <property type="entry name" value="TetR_N"/>
    <property type="match status" value="1"/>
</dbReference>
<accession>A0ABU7MDA1</accession>
<keyword evidence="2 4" id="KW-0238">DNA-binding</keyword>
<evidence type="ECO:0000313" key="6">
    <source>
        <dbReference type="EMBL" id="MEE3851080.1"/>
    </source>
</evidence>
<comment type="caution">
    <text evidence="6">The sequence shown here is derived from an EMBL/GenBank/DDBJ whole genome shotgun (WGS) entry which is preliminary data.</text>
</comment>
<evidence type="ECO:0000259" key="5">
    <source>
        <dbReference type="PROSITE" id="PS50977"/>
    </source>
</evidence>
<sequence length="202" mass="21764">MAQTDPNTQTGPNSARRADARMNAAAIVDAATRLLARDPDASLADIAREAGVGRVTLYGHFDSRATLIAAVVDAAMARAETELSDVDLDGDSVEVMRRLLGASWRLTHRHGALVQAAEKSLGSEDLHEAHLEPIARMRTLLERGRGAGRFRDDMPLTWQITTIQDILHGASRAVYRGEHTPDAAGELIETTVLAVLSPPTVE</sequence>
<evidence type="ECO:0000256" key="3">
    <source>
        <dbReference type="ARBA" id="ARBA00023163"/>
    </source>
</evidence>
<dbReference type="PROSITE" id="PS50977">
    <property type="entry name" value="HTH_TETR_2"/>
    <property type="match status" value="1"/>
</dbReference>
<dbReference type="PANTHER" id="PTHR30055:SF234">
    <property type="entry name" value="HTH-TYPE TRANSCRIPTIONAL REGULATOR BETI"/>
    <property type="match status" value="1"/>
</dbReference>
<dbReference type="SUPFAM" id="SSF46689">
    <property type="entry name" value="Homeodomain-like"/>
    <property type="match status" value="1"/>
</dbReference>
<feature type="domain" description="HTH tetR-type" evidence="5">
    <location>
        <begin position="21"/>
        <end position="79"/>
    </location>
</feature>
<name>A0ABU7MDA1_9ACTN</name>